<proteinExistence type="predicted"/>
<reference evidence="4 5" key="1">
    <citation type="submission" date="2020-08" db="EMBL/GenBank/DDBJ databases">
        <title>Sequencing the genomes of 1000 actinobacteria strains.</title>
        <authorList>
            <person name="Klenk H.-P."/>
        </authorList>
    </citation>
    <scope>NUCLEOTIDE SEQUENCE [LARGE SCALE GENOMIC DNA]</scope>
    <source>
        <strain evidence="4 5">DSM 44320</strain>
    </source>
</reference>
<comment type="caution">
    <text evidence="4">The sequence shown here is derived from an EMBL/GenBank/DDBJ whole genome shotgun (WGS) entry which is preliminary data.</text>
</comment>
<dbReference type="PANTHER" id="PTHR46825:SF9">
    <property type="entry name" value="BETA-LACTAMASE-RELATED DOMAIN-CONTAINING PROTEIN"/>
    <property type="match status" value="1"/>
</dbReference>
<evidence type="ECO:0000259" key="3">
    <source>
        <dbReference type="Pfam" id="PF00144"/>
    </source>
</evidence>
<dbReference type="SUPFAM" id="SSF56601">
    <property type="entry name" value="beta-lactamase/transpeptidase-like"/>
    <property type="match status" value="1"/>
</dbReference>
<dbReference type="Proteomes" id="UP000579945">
    <property type="component" value="Unassembled WGS sequence"/>
</dbReference>
<dbReference type="Pfam" id="PF00144">
    <property type="entry name" value="Beta-lactamase"/>
    <property type="match status" value="1"/>
</dbReference>
<keyword evidence="5" id="KW-1185">Reference proteome</keyword>
<dbReference type="PANTHER" id="PTHR46825">
    <property type="entry name" value="D-ALANYL-D-ALANINE-CARBOXYPEPTIDASE/ENDOPEPTIDASE AMPH"/>
    <property type="match status" value="1"/>
</dbReference>
<keyword evidence="2" id="KW-0732">Signal</keyword>
<sequence length="564" mass="58257">MQRSFLAIAAATVVTVLAACTADQGVPRRGPAAAAAERCEPGLDEAFGAWAEAGFSGSIAISKAGRFECLAAYGSADDAAGRANTPETVFSIGSITKAFTAAAVLRLLDGGKLSLDDRAGKVLPELDGPVAKATIRQLLLHTSGLNGSHGRDYEPLDRDSAVAAIGRLTLAFAPGSGYVYSNAGYTLLALIVEKASGTSYRKYVAENLLRLPGRRLAGGFWSGEPAAQGPRAVGYHDDGRTGERGDFRGPYWGMEGNGGLAMTTADLASWAHALFTGGLVSRRAAELIAAPGHDLGGGRAETPGWVAFDSSVYGEPFLSTAGGGGEVGHNAVVVWVPGQQRVIAVASNKARVSAEELLQAVGPALLAGRPVPIPDAAAGAGDGDLAAATGSYELETGGSYEVSAKDGELTIAARGADAVTALFPPRGDVDLRAHERRVLALLDGRTQEGREERANLEKAFGAFTGVALAGSVVDDGEVRTYVTISTERQPVTAWYAVNEHGGIQAAELRPEPPRLTLVPDGGGRYRPDDPAGTGPEVSVAFRDRRMSITRSGGHRGTSVARATG</sequence>
<gene>
    <name evidence="4" type="ORF">FHR33_000079</name>
</gene>
<dbReference type="GeneID" id="95386752"/>
<evidence type="ECO:0000256" key="1">
    <source>
        <dbReference type="SAM" id="MobiDB-lite"/>
    </source>
</evidence>
<accession>A0A7W5V1Q2</accession>
<evidence type="ECO:0000313" key="4">
    <source>
        <dbReference type="EMBL" id="MBB3724219.1"/>
    </source>
</evidence>
<dbReference type="AlphaFoldDB" id="A0A7W5V1Q2"/>
<feature type="signal peptide" evidence="2">
    <location>
        <begin position="1"/>
        <end position="18"/>
    </location>
</feature>
<name>A0A7W5V1Q2_9ACTN</name>
<protein>
    <submittedName>
        <fullName evidence="4">CubicO group peptidase (Beta-lactamase class C family)</fullName>
    </submittedName>
</protein>
<evidence type="ECO:0000313" key="5">
    <source>
        <dbReference type="Proteomes" id="UP000579945"/>
    </source>
</evidence>
<dbReference type="InterPro" id="IPR050491">
    <property type="entry name" value="AmpC-like"/>
</dbReference>
<dbReference type="PROSITE" id="PS51257">
    <property type="entry name" value="PROKAR_LIPOPROTEIN"/>
    <property type="match status" value="1"/>
</dbReference>
<dbReference type="EMBL" id="JACIBV010000001">
    <property type="protein sequence ID" value="MBB3724219.1"/>
    <property type="molecule type" value="Genomic_DNA"/>
</dbReference>
<dbReference type="InterPro" id="IPR001466">
    <property type="entry name" value="Beta-lactam-related"/>
</dbReference>
<feature type="chain" id="PRO_5030948574" evidence="2">
    <location>
        <begin position="19"/>
        <end position="564"/>
    </location>
</feature>
<dbReference type="InterPro" id="IPR012338">
    <property type="entry name" value="Beta-lactam/transpept-like"/>
</dbReference>
<organism evidence="4 5">
    <name type="scientific">Nonomuraea dietziae</name>
    <dbReference type="NCBI Taxonomy" id="65515"/>
    <lineage>
        <taxon>Bacteria</taxon>
        <taxon>Bacillati</taxon>
        <taxon>Actinomycetota</taxon>
        <taxon>Actinomycetes</taxon>
        <taxon>Streptosporangiales</taxon>
        <taxon>Streptosporangiaceae</taxon>
        <taxon>Nonomuraea</taxon>
    </lineage>
</organism>
<dbReference type="RefSeq" id="WP_183641866.1">
    <property type="nucleotide sequence ID" value="NZ_JACIBV010000001.1"/>
</dbReference>
<feature type="region of interest" description="Disordered" evidence="1">
    <location>
        <begin position="544"/>
        <end position="564"/>
    </location>
</feature>
<dbReference type="Gene3D" id="3.40.710.10">
    <property type="entry name" value="DD-peptidase/beta-lactamase superfamily"/>
    <property type="match status" value="1"/>
</dbReference>
<feature type="domain" description="Beta-lactamase-related" evidence="3">
    <location>
        <begin position="57"/>
        <end position="353"/>
    </location>
</feature>
<evidence type="ECO:0000256" key="2">
    <source>
        <dbReference type="SAM" id="SignalP"/>
    </source>
</evidence>